<evidence type="ECO:0000259" key="1">
    <source>
        <dbReference type="PROSITE" id="PS51459"/>
    </source>
</evidence>
<protein>
    <submittedName>
        <fullName evidence="2">Fic family protein</fullName>
    </submittedName>
</protein>
<dbReference type="PANTHER" id="PTHR39426:SF1">
    <property type="entry name" value="HOMOLOGY TO DEATH-ON-CURING PROTEIN OF PHAGE P1"/>
    <property type="match status" value="1"/>
</dbReference>
<reference evidence="2 3" key="1">
    <citation type="submission" date="2020-11" db="EMBL/GenBank/DDBJ databases">
        <title>Amino acid is mineralized and recycled by bacteria in oceanic microbiome.</title>
        <authorList>
            <person name="Zheng L.Y."/>
        </authorList>
    </citation>
    <scope>NUCLEOTIDE SEQUENCE [LARGE SCALE GENOMIC DNA]</scope>
    <source>
        <strain evidence="2 3">A32-1</strain>
    </source>
</reference>
<accession>A0A7S8MUM9</accession>
<dbReference type="InterPro" id="IPR053737">
    <property type="entry name" value="Type_II_TA_Toxin"/>
</dbReference>
<organism evidence="2 3">
    <name type="scientific">Microbacterium schleiferi</name>
    <dbReference type="NCBI Taxonomy" id="69362"/>
    <lineage>
        <taxon>Bacteria</taxon>
        <taxon>Bacillati</taxon>
        <taxon>Actinomycetota</taxon>
        <taxon>Actinomycetes</taxon>
        <taxon>Micrococcales</taxon>
        <taxon>Microbacteriaceae</taxon>
        <taxon>Microbacterium</taxon>
    </lineage>
</organism>
<dbReference type="InterPro" id="IPR003812">
    <property type="entry name" value="Fido"/>
</dbReference>
<dbReference type="EMBL" id="CP064760">
    <property type="protein sequence ID" value="QPE03494.1"/>
    <property type="molecule type" value="Genomic_DNA"/>
</dbReference>
<keyword evidence="3" id="KW-1185">Reference proteome</keyword>
<dbReference type="SUPFAM" id="SSF140931">
    <property type="entry name" value="Fic-like"/>
    <property type="match status" value="1"/>
</dbReference>
<dbReference type="PROSITE" id="PS51459">
    <property type="entry name" value="FIDO"/>
    <property type="match status" value="1"/>
</dbReference>
<dbReference type="RefSeq" id="WP_195691596.1">
    <property type="nucleotide sequence ID" value="NZ_CP064760.1"/>
</dbReference>
<dbReference type="Proteomes" id="UP000594480">
    <property type="component" value="Chromosome"/>
</dbReference>
<dbReference type="KEGG" id="msf:IT882_08930"/>
<sequence length="129" mass="14282">MTDYLEPVDVEELVASMGFHLRDRNLLLSALAAPLPVFGEEVYESPHSKAAALMIAINRDHPLSDGNKRLSWIVAKAFLALNGEHLTAATVPDGDVFVRAVASNQLPFDDVVRWIEERSTRLSLDGQDR</sequence>
<gene>
    <name evidence="2" type="ORF">IT882_08930</name>
</gene>
<dbReference type="Gene3D" id="1.20.120.1870">
    <property type="entry name" value="Fic/DOC protein, Fido domain"/>
    <property type="match status" value="1"/>
</dbReference>
<evidence type="ECO:0000313" key="2">
    <source>
        <dbReference type="EMBL" id="QPE03494.1"/>
    </source>
</evidence>
<evidence type="ECO:0000313" key="3">
    <source>
        <dbReference type="Proteomes" id="UP000594480"/>
    </source>
</evidence>
<dbReference type="InterPro" id="IPR036597">
    <property type="entry name" value="Fido-like_dom_sf"/>
</dbReference>
<dbReference type="InterPro" id="IPR006440">
    <property type="entry name" value="Doc"/>
</dbReference>
<dbReference type="Pfam" id="PF02661">
    <property type="entry name" value="Fic"/>
    <property type="match status" value="1"/>
</dbReference>
<dbReference type="GO" id="GO:0016301">
    <property type="term" value="F:kinase activity"/>
    <property type="evidence" value="ECO:0007669"/>
    <property type="project" value="InterPro"/>
</dbReference>
<dbReference type="PANTHER" id="PTHR39426">
    <property type="entry name" value="HOMOLOGY TO DEATH-ON-CURING PROTEIN OF PHAGE P1"/>
    <property type="match status" value="1"/>
</dbReference>
<dbReference type="AlphaFoldDB" id="A0A7S8MUM9"/>
<proteinExistence type="predicted"/>
<feature type="domain" description="Fido" evidence="1">
    <location>
        <begin position="1"/>
        <end position="117"/>
    </location>
</feature>
<name>A0A7S8MUM9_9MICO</name>